<dbReference type="EMBL" id="CP011497">
    <property type="protein sequence ID" value="AKJ15665.1"/>
    <property type="molecule type" value="Genomic_DNA"/>
</dbReference>
<dbReference type="Gene3D" id="3.40.630.30">
    <property type="match status" value="1"/>
</dbReference>
<gene>
    <name evidence="2" type="ORF">ABB07_38075</name>
</gene>
<evidence type="ECO:0000313" key="2">
    <source>
        <dbReference type="EMBL" id="AKJ15665.1"/>
    </source>
</evidence>
<dbReference type="SUPFAM" id="SSF55729">
    <property type="entry name" value="Acyl-CoA N-acyltransferases (Nat)"/>
    <property type="match status" value="1"/>
</dbReference>
<feature type="domain" description="N-acetyltransferase" evidence="1">
    <location>
        <begin position="37"/>
        <end position="97"/>
    </location>
</feature>
<name>A0ABN4GPE3_9ACTN</name>
<proteinExistence type="predicted"/>
<organism evidence="2 3">
    <name type="scientific">Streptomyces incarnatus</name>
    <dbReference type="NCBI Taxonomy" id="665007"/>
    <lineage>
        <taxon>Bacteria</taxon>
        <taxon>Bacillati</taxon>
        <taxon>Actinomycetota</taxon>
        <taxon>Actinomycetes</taxon>
        <taxon>Kitasatosporales</taxon>
        <taxon>Streptomycetaceae</taxon>
        <taxon>Streptomyces</taxon>
    </lineage>
</organism>
<evidence type="ECO:0000259" key="1">
    <source>
        <dbReference type="Pfam" id="PF00583"/>
    </source>
</evidence>
<evidence type="ECO:0000313" key="3">
    <source>
        <dbReference type="Proteomes" id="UP000035366"/>
    </source>
</evidence>
<keyword evidence="3" id="KW-1185">Reference proteome</keyword>
<reference evidence="2 3" key="1">
    <citation type="journal article" date="2015" name="ISME J.">
        <title>Draft Genome Sequence of Streptomyces incarnatus NRRL8089, which Produces the Nucleoside Antibiotic Sinefungin.</title>
        <authorList>
            <person name="Oshima K."/>
            <person name="Hattori M."/>
            <person name="Shimizu H."/>
            <person name="Fukuda K."/>
            <person name="Nemoto M."/>
            <person name="Inagaki K."/>
            <person name="Tamura T."/>
        </authorList>
    </citation>
    <scope>NUCLEOTIDE SEQUENCE [LARGE SCALE GENOMIC DNA]</scope>
    <source>
        <strain evidence="2 3">NRRL 8089</strain>
    </source>
</reference>
<dbReference type="InterPro" id="IPR000182">
    <property type="entry name" value="GNAT_dom"/>
</dbReference>
<dbReference type="RefSeq" id="WP_244189683.1">
    <property type="nucleotide sequence ID" value="NZ_CP011497.1"/>
</dbReference>
<protein>
    <recommendedName>
        <fullName evidence="1">N-acetyltransferase domain-containing protein</fullName>
    </recommendedName>
</protein>
<sequence length="110" mass="11849">MPCWPTEPQSAYGRQVRLIVQRCSGRQATERVAKGVRPGYRALAAEYDGRLVGLAEYEVLPGGSTAEISMTVADGWHHRGAATLVLEHLADAAHMVGITVRTPSGRHLAS</sequence>
<accession>A0ABN4GPE3</accession>
<dbReference type="Proteomes" id="UP000035366">
    <property type="component" value="Chromosome"/>
</dbReference>
<dbReference type="InterPro" id="IPR016181">
    <property type="entry name" value="Acyl_CoA_acyltransferase"/>
</dbReference>
<dbReference type="Pfam" id="PF00583">
    <property type="entry name" value="Acetyltransf_1"/>
    <property type="match status" value="1"/>
</dbReference>
<dbReference type="CDD" id="cd04301">
    <property type="entry name" value="NAT_SF"/>
    <property type="match status" value="1"/>
</dbReference>